<dbReference type="EMBL" id="KV878583">
    <property type="protein sequence ID" value="OJJ62264.1"/>
    <property type="molecule type" value="Genomic_DNA"/>
</dbReference>
<protein>
    <submittedName>
        <fullName evidence="2">Uncharacterized protein</fullName>
    </submittedName>
</protein>
<dbReference type="VEuPathDB" id="FungiDB:ASPSYDRAFT_27914"/>
<dbReference type="OrthoDB" id="5353914at2759"/>
<accession>A0A1L9TS53</accession>
<feature type="compositionally biased region" description="Polar residues" evidence="1">
    <location>
        <begin position="12"/>
        <end position="29"/>
    </location>
</feature>
<gene>
    <name evidence="2" type="ORF">ASPSYDRAFT_27914</name>
</gene>
<evidence type="ECO:0000313" key="2">
    <source>
        <dbReference type="EMBL" id="OJJ62264.1"/>
    </source>
</evidence>
<reference evidence="3" key="1">
    <citation type="journal article" date="2017" name="Genome Biol.">
        <title>Comparative genomics reveals high biological diversity and specific adaptations in the industrially and medically important fungal genus Aspergillus.</title>
        <authorList>
            <person name="de Vries R.P."/>
            <person name="Riley R."/>
            <person name="Wiebenga A."/>
            <person name="Aguilar-Osorio G."/>
            <person name="Amillis S."/>
            <person name="Uchima C.A."/>
            <person name="Anderluh G."/>
            <person name="Asadollahi M."/>
            <person name="Askin M."/>
            <person name="Barry K."/>
            <person name="Battaglia E."/>
            <person name="Bayram O."/>
            <person name="Benocci T."/>
            <person name="Braus-Stromeyer S.A."/>
            <person name="Caldana C."/>
            <person name="Canovas D."/>
            <person name="Cerqueira G.C."/>
            <person name="Chen F."/>
            <person name="Chen W."/>
            <person name="Choi C."/>
            <person name="Clum A."/>
            <person name="Dos Santos R.A."/>
            <person name="Damasio A.R."/>
            <person name="Diallinas G."/>
            <person name="Emri T."/>
            <person name="Fekete E."/>
            <person name="Flipphi M."/>
            <person name="Freyberg S."/>
            <person name="Gallo A."/>
            <person name="Gournas C."/>
            <person name="Habgood R."/>
            <person name="Hainaut M."/>
            <person name="Harispe M.L."/>
            <person name="Henrissat B."/>
            <person name="Hilden K.S."/>
            <person name="Hope R."/>
            <person name="Hossain A."/>
            <person name="Karabika E."/>
            <person name="Karaffa L."/>
            <person name="Karanyi Z."/>
            <person name="Krasevec N."/>
            <person name="Kuo A."/>
            <person name="Kusch H."/>
            <person name="LaButti K."/>
            <person name="Lagendijk E.L."/>
            <person name="Lapidus A."/>
            <person name="Levasseur A."/>
            <person name="Lindquist E."/>
            <person name="Lipzen A."/>
            <person name="Logrieco A.F."/>
            <person name="MacCabe A."/>
            <person name="Maekelae M.R."/>
            <person name="Malavazi I."/>
            <person name="Melin P."/>
            <person name="Meyer V."/>
            <person name="Mielnichuk N."/>
            <person name="Miskei M."/>
            <person name="Molnar A.P."/>
            <person name="Mule G."/>
            <person name="Ngan C.Y."/>
            <person name="Orejas M."/>
            <person name="Orosz E."/>
            <person name="Ouedraogo J.P."/>
            <person name="Overkamp K.M."/>
            <person name="Park H.-S."/>
            <person name="Perrone G."/>
            <person name="Piumi F."/>
            <person name="Punt P.J."/>
            <person name="Ram A.F."/>
            <person name="Ramon A."/>
            <person name="Rauscher S."/>
            <person name="Record E."/>
            <person name="Riano-Pachon D.M."/>
            <person name="Robert V."/>
            <person name="Roehrig J."/>
            <person name="Ruller R."/>
            <person name="Salamov A."/>
            <person name="Salih N.S."/>
            <person name="Samson R.A."/>
            <person name="Sandor E."/>
            <person name="Sanguinetti M."/>
            <person name="Schuetze T."/>
            <person name="Sepcic K."/>
            <person name="Shelest E."/>
            <person name="Sherlock G."/>
            <person name="Sophianopoulou V."/>
            <person name="Squina F.M."/>
            <person name="Sun H."/>
            <person name="Susca A."/>
            <person name="Todd R.B."/>
            <person name="Tsang A."/>
            <person name="Unkles S.E."/>
            <person name="van de Wiele N."/>
            <person name="van Rossen-Uffink D."/>
            <person name="Oliveira J.V."/>
            <person name="Vesth T.C."/>
            <person name="Visser J."/>
            <person name="Yu J.-H."/>
            <person name="Zhou M."/>
            <person name="Andersen M.R."/>
            <person name="Archer D.B."/>
            <person name="Baker S.E."/>
            <person name="Benoit I."/>
            <person name="Brakhage A.A."/>
            <person name="Braus G.H."/>
            <person name="Fischer R."/>
            <person name="Frisvad J.C."/>
            <person name="Goldman G.H."/>
            <person name="Houbraken J."/>
            <person name="Oakley B."/>
            <person name="Pocsi I."/>
            <person name="Scazzocchio C."/>
            <person name="Seiboth B."/>
            <person name="vanKuyk P.A."/>
            <person name="Wortman J."/>
            <person name="Dyer P.S."/>
            <person name="Grigoriev I.V."/>
        </authorList>
    </citation>
    <scope>NUCLEOTIDE SEQUENCE [LARGE SCALE GENOMIC DNA]</scope>
    <source>
        <strain evidence="3">CBS 593.65</strain>
    </source>
</reference>
<dbReference type="GeneID" id="63760526"/>
<feature type="compositionally biased region" description="Acidic residues" evidence="1">
    <location>
        <begin position="142"/>
        <end position="156"/>
    </location>
</feature>
<feature type="compositionally biased region" description="Low complexity" evidence="1">
    <location>
        <begin position="77"/>
        <end position="89"/>
    </location>
</feature>
<keyword evidence="3" id="KW-1185">Reference proteome</keyword>
<organism evidence="2 3">
    <name type="scientific">Aspergillus sydowii CBS 593.65</name>
    <dbReference type="NCBI Taxonomy" id="1036612"/>
    <lineage>
        <taxon>Eukaryota</taxon>
        <taxon>Fungi</taxon>
        <taxon>Dikarya</taxon>
        <taxon>Ascomycota</taxon>
        <taxon>Pezizomycotina</taxon>
        <taxon>Eurotiomycetes</taxon>
        <taxon>Eurotiomycetidae</taxon>
        <taxon>Eurotiales</taxon>
        <taxon>Aspergillaceae</taxon>
        <taxon>Aspergillus</taxon>
        <taxon>Aspergillus subgen. Nidulantes</taxon>
    </lineage>
</organism>
<name>A0A1L9TS53_9EURO</name>
<dbReference type="Proteomes" id="UP000184356">
    <property type="component" value="Unassembled WGS sequence"/>
</dbReference>
<evidence type="ECO:0000313" key="3">
    <source>
        <dbReference type="Proteomes" id="UP000184356"/>
    </source>
</evidence>
<sequence length="156" mass="16845">MARNQADILSNKIRSTSAQSQKNAISSPQELPHKEAMSKGGSIDDDARGANENNPSEKDPGQAGTSPEKGKRKRKAAATTKGNGAASAAKRARAAKNKVVVKEEPQDYDEEKEEDANANDDDNVKVKDEDEDFDIMGTVSDLSEDLDDVETDESYC</sequence>
<evidence type="ECO:0000256" key="1">
    <source>
        <dbReference type="SAM" id="MobiDB-lite"/>
    </source>
</evidence>
<proteinExistence type="predicted"/>
<feature type="region of interest" description="Disordered" evidence="1">
    <location>
        <begin position="1"/>
        <end position="156"/>
    </location>
</feature>
<dbReference type="RefSeq" id="XP_040706070.1">
    <property type="nucleotide sequence ID" value="XM_040844453.1"/>
</dbReference>
<feature type="compositionally biased region" description="Acidic residues" evidence="1">
    <location>
        <begin position="106"/>
        <end position="121"/>
    </location>
</feature>
<dbReference type="AlphaFoldDB" id="A0A1L9TS53"/>
<feature type="compositionally biased region" description="Basic and acidic residues" evidence="1">
    <location>
        <begin position="45"/>
        <end position="60"/>
    </location>
</feature>